<sequence>MSQIVEIPLNLDTSEFFKIEHPGVKKLYRFFKHIENFHNSKISVKSTGNHLYVFVRDSELKIDYDGEIVIKAPSLKIEISRYPSDGTVVIYGDADGYEFEVEFVGKVKVLVRENRSMLSIKVKSLPKVKTY</sequence>
<reference evidence="1" key="1">
    <citation type="submission" date="2004-05" db="EMBL/GenBank/DDBJ databases">
        <title>Multiple variants of the archaeal rudivirus SIRV1: evolution of a population of DNA virus species.</title>
        <authorList>
            <person name="Peng X."/>
            <person name="Phan H."/>
            <person name="Kessler A."/>
            <person name="Garrett R.A."/>
            <person name="Prangishvili D."/>
        </authorList>
    </citation>
    <scope>NUCLEOTIDE SEQUENCE</scope>
</reference>
<accession>Q5W353</accession>
<organism evidence="1">
    <name type="scientific">Sulfolobus islandicus rod-shaped virus 1</name>
    <name type="common">SIRV-1</name>
    <name type="synonym">Sulfolobus virus SIRV-1</name>
    <dbReference type="NCBI Taxonomy" id="157898"/>
    <lineage>
        <taxon>Viruses</taxon>
        <taxon>Adnaviria</taxon>
        <taxon>Zilligvirae</taxon>
        <taxon>Taleaviricota</taxon>
        <taxon>Tokiviricetes</taxon>
        <taxon>Ligamenvirales</taxon>
        <taxon>Rudiviridae</taxon>
        <taxon>Icerudivirus</taxon>
        <taxon>Icerudivirus kverkfjoellense</taxon>
        <taxon>Icerudivirus SIRV1</taxon>
    </lineage>
</organism>
<protein>
    <submittedName>
        <fullName evidence="1">Uncharacterized protein</fullName>
    </submittedName>
</protein>
<dbReference type="EMBL" id="AJ703803">
    <property type="protein sequence ID" value="CAG28280.1"/>
    <property type="molecule type" value="Genomic_DNA"/>
</dbReference>
<name>Q5W353_SIRV1</name>
<evidence type="ECO:0000313" key="1">
    <source>
        <dbReference type="EMBL" id="CAG28280.1"/>
    </source>
</evidence>
<proteinExistence type="predicted"/>
<organismHost>
    <name type="scientific">Saccharolobus islandicus</name>
    <name type="common">Sulfolobus islandicus</name>
    <dbReference type="NCBI Taxonomy" id="43080"/>
</organismHost>